<accession>A0AAP2CMN3</accession>
<dbReference type="Proteomes" id="UP001315686">
    <property type="component" value="Unassembled WGS sequence"/>
</dbReference>
<keyword evidence="3" id="KW-1185">Reference proteome</keyword>
<evidence type="ECO:0000256" key="1">
    <source>
        <dbReference type="SAM" id="SignalP"/>
    </source>
</evidence>
<dbReference type="RefSeq" id="WP_327792111.1">
    <property type="nucleotide sequence ID" value="NZ_JADQAZ010000001.1"/>
</dbReference>
<proteinExistence type="predicted"/>
<dbReference type="InterPro" id="IPR046576">
    <property type="entry name" value="DUF6636"/>
</dbReference>
<feature type="signal peptide" evidence="1">
    <location>
        <begin position="1"/>
        <end position="17"/>
    </location>
</feature>
<evidence type="ECO:0000313" key="3">
    <source>
        <dbReference type="Proteomes" id="UP001315686"/>
    </source>
</evidence>
<protein>
    <submittedName>
        <fullName evidence="2">Uncharacterized protein</fullName>
    </submittedName>
</protein>
<evidence type="ECO:0000313" key="2">
    <source>
        <dbReference type="EMBL" id="MBT0955892.1"/>
    </source>
</evidence>
<dbReference type="AlphaFoldDB" id="A0AAP2CMN3"/>
<dbReference type="EMBL" id="JADQAZ010000001">
    <property type="protein sequence ID" value="MBT0955892.1"/>
    <property type="molecule type" value="Genomic_DNA"/>
</dbReference>
<organism evidence="2 3">
    <name type="scientific">Harenicola maris</name>
    <dbReference type="NCBI Taxonomy" id="2841044"/>
    <lineage>
        <taxon>Bacteria</taxon>
        <taxon>Pseudomonadati</taxon>
        <taxon>Pseudomonadota</taxon>
        <taxon>Alphaproteobacteria</taxon>
        <taxon>Rhodobacterales</taxon>
        <taxon>Paracoccaceae</taxon>
        <taxon>Harenicola</taxon>
    </lineage>
</organism>
<keyword evidence="1" id="KW-0732">Signal</keyword>
<reference evidence="2 3" key="1">
    <citation type="journal article" date="2021" name="Arch. Microbiol.">
        <title>Harenicola maris gen. nov., sp. nov. isolated from the Sea of Japan shallow sediments.</title>
        <authorList>
            <person name="Romanenko L.A."/>
            <person name="Kurilenko V.V."/>
            <person name="Chernysheva N.Y."/>
            <person name="Tekutyeva L.A."/>
            <person name="Velansky P.V."/>
            <person name="Svetashev V.I."/>
            <person name="Isaeva M.P."/>
        </authorList>
    </citation>
    <scope>NUCLEOTIDE SEQUENCE [LARGE SCALE GENOMIC DNA]</scope>
    <source>
        <strain evidence="2 3">KMM 3653</strain>
    </source>
</reference>
<sequence length="148" mass="15981">MGQLLRIGWRIAGFACAAGLAALGAGGAAAESATIATTANTIHCHIGDDIGKGSLLCVIFEREGPLARPRPADCAQGWGHAYYIEDHGPVQMVCYQVSKTDWRGNFQFDVTQTARFGGVSCRATRRVVDCRNLDGNGFFLSRREQTIF</sequence>
<feature type="chain" id="PRO_5042905911" evidence="1">
    <location>
        <begin position="18"/>
        <end position="148"/>
    </location>
</feature>
<gene>
    <name evidence="2" type="ORF">IV417_00715</name>
</gene>
<dbReference type="Pfam" id="PF20341">
    <property type="entry name" value="DUF6636"/>
    <property type="match status" value="1"/>
</dbReference>
<name>A0AAP2CMN3_9RHOB</name>
<comment type="caution">
    <text evidence="2">The sequence shown here is derived from an EMBL/GenBank/DDBJ whole genome shotgun (WGS) entry which is preliminary data.</text>
</comment>